<dbReference type="NCBIfam" id="TIGR03711">
    <property type="entry name" value="acc_sec_asp3"/>
    <property type="match status" value="1"/>
</dbReference>
<dbReference type="EMBL" id="VIRB01000080">
    <property type="protein sequence ID" value="NDO69702.1"/>
    <property type="molecule type" value="Genomic_DNA"/>
</dbReference>
<evidence type="ECO:0000313" key="2">
    <source>
        <dbReference type="Proteomes" id="UP000474104"/>
    </source>
</evidence>
<protein>
    <submittedName>
        <fullName evidence="1">Accessory Sec system protein Asp3</fullName>
    </submittedName>
</protein>
<dbReference type="InterPro" id="IPR022259">
    <property type="entry name" value="Acessory_Sec_prot_Asp3"/>
</dbReference>
<dbReference type="OrthoDB" id="2042927at2"/>
<reference evidence="1 2" key="1">
    <citation type="submission" date="2019-07" db="EMBL/GenBank/DDBJ databases">
        <title>Draft genome sequences of 15 bacterial species constituting the stable defined intestinal microbiota of the GM15 gnotobiotic mouse model.</title>
        <authorList>
            <person name="Elie C."/>
            <person name="Mathieu A."/>
            <person name="Saliou A."/>
            <person name="Darnaud M."/>
            <person name="Leulier F."/>
            <person name="Tamellini A."/>
        </authorList>
    </citation>
    <scope>NUCLEOTIDE SEQUENCE [LARGE SCALE GENOMIC DNA]</scope>
    <source>
        <strain evidence="2">ASF 502</strain>
    </source>
</reference>
<dbReference type="AlphaFoldDB" id="A0A9X5CBJ5"/>
<dbReference type="Pfam" id="PF15432">
    <property type="entry name" value="Sec-ASP3"/>
    <property type="match status" value="1"/>
</dbReference>
<dbReference type="Proteomes" id="UP000474104">
    <property type="component" value="Unassembled WGS sequence"/>
</dbReference>
<dbReference type="RefSeq" id="WP_004075441.1">
    <property type="nucleotide sequence ID" value="NZ_VIRB01000080.1"/>
</dbReference>
<name>A0A9X5CBJ5_9FIRM</name>
<accession>A0A9X5CBJ5</accession>
<organism evidence="1 2">
    <name type="scientific">Schaedlerella arabinosiphila</name>
    <dbReference type="NCBI Taxonomy" id="2044587"/>
    <lineage>
        <taxon>Bacteria</taxon>
        <taxon>Bacillati</taxon>
        <taxon>Bacillota</taxon>
        <taxon>Clostridia</taxon>
        <taxon>Lachnospirales</taxon>
        <taxon>Lachnospiraceae</taxon>
        <taxon>Schaedlerella</taxon>
    </lineage>
</organism>
<gene>
    <name evidence="1" type="primary">asp3</name>
    <name evidence="1" type="ORF">FMM80_13835</name>
</gene>
<dbReference type="GO" id="GO:0015031">
    <property type="term" value="P:protein transport"/>
    <property type="evidence" value="ECO:0007669"/>
    <property type="project" value="InterPro"/>
</dbReference>
<comment type="caution">
    <text evidence="1">The sequence shown here is derived from an EMBL/GenBank/DDBJ whole genome shotgun (WGS) entry which is preliminary data.</text>
</comment>
<sequence length="156" mass="18587">MTGEKWTVYWNEYSSNTYLYGSEIIYHAKNDVEFKNVLMAPGTVIKQWYSKTYYQMQRIEPALPMIDGEGRYQVTVHIDCPEDETWLIQLIFCDKYDAEAGRVAIRDEVSYFQCPLRTYSYRMQLMNGGLTRFHFHDIEIQEVEYEAEEEEAKKTI</sequence>
<evidence type="ECO:0000313" key="1">
    <source>
        <dbReference type="EMBL" id="NDO69702.1"/>
    </source>
</evidence>
<proteinExistence type="predicted"/>